<dbReference type="EMBL" id="JACHCF010000018">
    <property type="protein sequence ID" value="MBB5624067.1"/>
    <property type="molecule type" value="Genomic_DNA"/>
</dbReference>
<dbReference type="RefSeq" id="WP_183870129.1">
    <property type="nucleotide sequence ID" value="NZ_JACHCF010000018.1"/>
</dbReference>
<organism evidence="2 3">
    <name type="scientific">Pedobacter cryoconitis</name>
    <dbReference type="NCBI Taxonomy" id="188932"/>
    <lineage>
        <taxon>Bacteria</taxon>
        <taxon>Pseudomonadati</taxon>
        <taxon>Bacteroidota</taxon>
        <taxon>Sphingobacteriia</taxon>
        <taxon>Sphingobacteriales</taxon>
        <taxon>Sphingobacteriaceae</taxon>
        <taxon>Pedobacter</taxon>
    </lineage>
</organism>
<feature type="signal peptide" evidence="1">
    <location>
        <begin position="1"/>
        <end position="18"/>
    </location>
</feature>
<evidence type="ECO:0000313" key="2">
    <source>
        <dbReference type="EMBL" id="MBB5624067.1"/>
    </source>
</evidence>
<proteinExistence type="predicted"/>
<evidence type="ECO:0000256" key="1">
    <source>
        <dbReference type="SAM" id="SignalP"/>
    </source>
</evidence>
<sequence>MKKIFILTLILLPFLSSAQNCNCSENFRFLVEKIKNNYVGYKDKITVSNRARFDVFTDSLQKSANSAEKLACLDLCLDWLAFFEDKHLSISFTPDGATKDEISAFFKTAEKTYWNEVDLNSYLRRNKTKLDKVEGYL</sequence>
<name>A0A7W9DM85_9SPHI</name>
<comment type="caution">
    <text evidence="2">The sequence shown here is derived from an EMBL/GenBank/DDBJ whole genome shotgun (WGS) entry which is preliminary data.</text>
</comment>
<accession>A0A7W9DM85</accession>
<keyword evidence="1" id="KW-0732">Signal</keyword>
<dbReference type="AlphaFoldDB" id="A0A7W9DM85"/>
<evidence type="ECO:0000313" key="3">
    <source>
        <dbReference type="Proteomes" id="UP000537718"/>
    </source>
</evidence>
<feature type="chain" id="PRO_5030511087" evidence="1">
    <location>
        <begin position="19"/>
        <end position="137"/>
    </location>
</feature>
<protein>
    <submittedName>
        <fullName evidence="2">Uncharacterized protein</fullName>
    </submittedName>
</protein>
<reference evidence="2 3" key="1">
    <citation type="submission" date="2020-08" db="EMBL/GenBank/DDBJ databases">
        <title>Genomic Encyclopedia of Type Strains, Phase IV (KMG-V): Genome sequencing to study the core and pangenomes of soil and plant-associated prokaryotes.</title>
        <authorList>
            <person name="Whitman W."/>
        </authorList>
    </citation>
    <scope>NUCLEOTIDE SEQUENCE [LARGE SCALE GENOMIC DNA]</scope>
    <source>
        <strain evidence="2 3">MP7CTX6</strain>
    </source>
</reference>
<gene>
    <name evidence="2" type="ORF">HDE69_005164</name>
</gene>
<dbReference type="Proteomes" id="UP000537718">
    <property type="component" value="Unassembled WGS sequence"/>
</dbReference>